<evidence type="ECO:0000259" key="8">
    <source>
        <dbReference type="PROSITE" id="PS50217"/>
    </source>
</evidence>
<accession>A0AAN9GCU7</accession>
<dbReference type="InterPro" id="IPR046347">
    <property type="entry name" value="bZIP_sf"/>
</dbReference>
<comment type="subcellular location">
    <subcellularLocation>
        <location evidence="1">Nucleus</location>
    </subcellularLocation>
</comment>
<feature type="region of interest" description="Disordered" evidence="7">
    <location>
        <begin position="1"/>
        <end position="101"/>
    </location>
</feature>
<evidence type="ECO:0000256" key="2">
    <source>
        <dbReference type="ARBA" id="ARBA00009208"/>
    </source>
</evidence>
<evidence type="ECO:0000256" key="5">
    <source>
        <dbReference type="ARBA" id="ARBA00023163"/>
    </source>
</evidence>
<evidence type="ECO:0000256" key="1">
    <source>
        <dbReference type="ARBA" id="ARBA00004123"/>
    </source>
</evidence>
<dbReference type="SMART" id="SM00338">
    <property type="entry name" value="BRLZ"/>
    <property type="match status" value="1"/>
</dbReference>
<feature type="compositionally biased region" description="Basic and acidic residues" evidence="7">
    <location>
        <begin position="236"/>
        <end position="255"/>
    </location>
</feature>
<evidence type="ECO:0000256" key="4">
    <source>
        <dbReference type="ARBA" id="ARBA00023125"/>
    </source>
</evidence>
<name>A0AAN9GCU7_9CAEN</name>
<organism evidence="9 10">
    <name type="scientific">Littorina saxatilis</name>
    <dbReference type="NCBI Taxonomy" id="31220"/>
    <lineage>
        <taxon>Eukaryota</taxon>
        <taxon>Metazoa</taxon>
        <taxon>Spiralia</taxon>
        <taxon>Lophotrochozoa</taxon>
        <taxon>Mollusca</taxon>
        <taxon>Gastropoda</taxon>
        <taxon>Caenogastropoda</taxon>
        <taxon>Littorinimorpha</taxon>
        <taxon>Littorinoidea</taxon>
        <taxon>Littorinidae</taxon>
        <taxon>Littorina</taxon>
    </lineage>
</organism>
<keyword evidence="6" id="KW-0539">Nucleus</keyword>
<evidence type="ECO:0000256" key="3">
    <source>
        <dbReference type="ARBA" id="ARBA00023015"/>
    </source>
</evidence>
<feature type="compositionally biased region" description="Low complexity" evidence="7">
    <location>
        <begin position="19"/>
        <end position="37"/>
    </location>
</feature>
<evidence type="ECO:0000313" key="10">
    <source>
        <dbReference type="Proteomes" id="UP001374579"/>
    </source>
</evidence>
<keyword evidence="5" id="KW-0804">Transcription</keyword>
<dbReference type="InterPro" id="IPR040223">
    <property type="entry name" value="PAR_bZIP"/>
</dbReference>
<dbReference type="SUPFAM" id="SSF57959">
    <property type="entry name" value="Leucine zipper domain"/>
    <property type="match status" value="1"/>
</dbReference>
<comment type="caution">
    <text evidence="9">The sequence shown here is derived from an EMBL/GenBank/DDBJ whole genome shotgun (WGS) entry which is preliminary data.</text>
</comment>
<feature type="compositionally biased region" description="Gly residues" evidence="7">
    <location>
        <begin position="309"/>
        <end position="327"/>
    </location>
</feature>
<keyword evidence="3" id="KW-0805">Transcription regulation</keyword>
<feature type="region of interest" description="Disordered" evidence="7">
    <location>
        <begin position="114"/>
        <end position="270"/>
    </location>
</feature>
<dbReference type="AlphaFoldDB" id="A0AAN9GCU7"/>
<feature type="region of interest" description="Disordered" evidence="7">
    <location>
        <begin position="309"/>
        <end position="329"/>
    </location>
</feature>
<dbReference type="PROSITE" id="PS50217">
    <property type="entry name" value="BZIP"/>
    <property type="match status" value="1"/>
</dbReference>
<feature type="compositionally biased region" description="Basic and acidic residues" evidence="7">
    <location>
        <begin position="520"/>
        <end position="550"/>
    </location>
</feature>
<keyword evidence="4" id="KW-0238">DNA-binding</keyword>
<dbReference type="GO" id="GO:0000978">
    <property type="term" value="F:RNA polymerase II cis-regulatory region sequence-specific DNA binding"/>
    <property type="evidence" value="ECO:0007669"/>
    <property type="project" value="TreeGrafter"/>
</dbReference>
<feature type="compositionally biased region" description="Basic and acidic residues" evidence="7">
    <location>
        <begin position="90"/>
        <end position="101"/>
    </location>
</feature>
<dbReference type="PANTHER" id="PTHR11988">
    <property type="entry name" value="THYROTROPH EMBRYONIC FACTOR RELATED"/>
    <property type="match status" value="1"/>
</dbReference>
<evidence type="ECO:0000256" key="7">
    <source>
        <dbReference type="SAM" id="MobiDB-lite"/>
    </source>
</evidence>
<dbReference type="GO" id="GO:0000981">
    <property type="term" value="F:DNA-binding transcription factor activity, RNA polymerase II-specific"/>
    <property type="evidence" value="ECO:0007669"/>
    <property type="project" value="TreeGrafter"/>
</dbReference>
<feature type="compositionally biased region" description="Low complexity" evidence="7">
    <location>
        <begin position="500"/>
        <end position="509"/>
    </location>
</feature>
<feature type="domain" description="BZIP" evidence="8">
    <location>
        <begin position="527"/>
        <end position="584"/>
    </location>
</feature>
<dbReference type="PANTHER" id="PTHR11988:SF56">
    <property type="entry name" value="TRANSCRIPTION FACTOR CES-2"/>
    <property type="match status" value="1"/>
</dbReference>
<feature type="compositionally biased region" description="Basic and acidic residues" evidence="7">
    <location>
        <begin position="118"/>
        <end position="128"/>
    </location>
</feature>
<keyword evidence="10" id="KW-1185">Reference proteome</keyword>
<dbReference type="EMBL" id="JBAMIC010000008">
    <property type="protein sequence ID" value="KAK7104313.1"/>
    <property type="molecule type" value="Genomic_DNA"/>
</dbReference>
<evidence type="ECO:0000256" key="6">
    <source>
        <dbReference type="ARBA" id="ARBA00023242"/>
    </source>
</evidence>
<evidence type="ECO:0000313" key="9">
    <source>
        <dbReference type="EMBL" id="KAK7104313.1"/>
    </source>
</evidence>
<feature type="region of interest" description="Disordered" evidence="7">
    <location>
        <begin position="396"/>
        <end position="550"/>
    </location>
</feature>
<dbReference type="Pfam" id="PF07716">
    <property type="entry name" value="bZIP_2"/>
    <property type="match status" value="1"/>
</dbReference>
<feature type="compositionally biased region" description="Basic and acidic residues" evidence="7">
    <location>
        <begin position="1"/>
        <end position="11"/>
    </location>
</feature>
<sequence length="590" mass="63005">MIECEGRREMAENGDSIRSSTATPPLSTTTTTTTATSTPPPPSSSPQSFQHHHHHSNGHWSSPKTDQDTMGQQRPLAVSPVCNGYIGDSPRQHKEEKSVGKNCDEGVYVMRSPSADSKVSKVSKEEFNGKQQVVVKQETDQDGPLDFSLRRRDSVSESFTDDSRASSSLSPPPPSYGGVEGPPSSRHSPDADHALHLHHNNRHPHHHHNHNSQEEQDLGYGRHHNGRSPGSSPDVAEYKTDSKSGRRDDRGEEGGPRLPHNSSLAALGMMADGSGSGMTSAAVAAMLGQNGGMMGSLGNMSAAAFMARGGGGGGGDPRGKTQGGNGGKMQRPFKAYPKEALQMPLGYLGLPGVNPLASMDPSFLQGLSASQDEIMSIYKQQVEFLKEREKQMMSYGKIMSGSPPSSSASTSTSTSSSTSSASTNGSSMTHPLPPPPHSSSITHPSAQPPPPLIKSSSPSPAPYFSPPSHNHSASLPPPHTPTSLSYDHLSSAFPTPTGPPLVSSTSSLSGGSGSRKRPRSLPDEQKDGAYWERRRKNNDAAKRSRDARRAKEDEIAIRAALLEQENLKLRVEVASLKTETARLRCMIFNT</sequence>
<proteinExistence type="inferred from homology"/>
<feature type="compositionally biased region" description="Basic residues" evidence="7">
    <location>
        <begin position="196"/>
        <end position="210"/>
    </location>
</feature>
<dbReference type="CDD" id="cd14695">
    <property type="entry name" value="bZIP_HLF"/>
    <property type="match status" value="1"/>
</dbReference>
<protein>
    <recommendedName>
        <fullName evidence="8">BZIP domain-containing protein</fullName>
    </recommendedName>
</protein>
<feature type="compositionally biased region" description="Low complexity" evidence="7">
    <location>
        <begin position="399"/>
        <end position="430"/>
    </location>
</feature>
<dbReference type="Proteomes" id="UP001374579">
    <property type="component" value="Unassembled WGS sequence"/>
</dbReference>
<dbReference type="InterPro" id="IPR004827">
    <property type="entry name" value="bZIP"/>
</dbReference>
<dbReference type="FunFam" id="1.20.5.170:FF:000007">
    <property type="entry name" value="hepatic leukemia factor isoform X2"/>
    <property type="match status" value="1"/>
</dbReference>
<feature type="compositionally biased region" description="Polar residues" evidence="7">
    <location>
        <begin position="58"/>
        <end position="72"/>
    </location>
</feature>
<comment type="similarity">
    <text evidence="2">Belongs to the bZIP family. PAR subfamily.</text>
</comment>
<reference evidence="9 10" key="1">
    <citation type="submission" date="2024-02" db="EMBL/GenBank/DDBJ databases">
        <title>Chromosome-scale genome assembly of the rough periwinkle Littorina saxatilis.</title>
        <authorList>
            <person name="De Jode A."/>
            <person name="Faria R."/>
            <person name="Formenti G."/>
            <person name="Sims Y."/>
            <person name="Smith T.P."/>
            <person name="Tracey A."/>
            <person name="Wood J.M.D."/>
            <person name="Zagrodzka Z.B."/>
            <person name="Johannesson K."/>
            <person name="Butlin R.K."/>
            <person name="Leder E.H."/>
        </authorList>
    </citation>
    <scope>NUCLEOTIDE SEQUENCE [LARGE SCALE GENOMIC DNA]</scope>
    <source>
        <strain evidence="9">Snail1</strain>
        <tissue evidence="9">Muscle</tissue>
    </source>
</reference>
<dbReference type="Gene3D" id="1.20.5.170">
    <property type="match status" value="1"/>
</dbReference>
<dbReference type="GO" id="GO:0005634">
    <property type="term" value="C:nucleus"/>
    <property type="evidence" value="ECO:0007669"/>
    <property type="project" value="UniProtKB-SubCell"/>
</dbReference>
<gene>
    <name evidence="9" type="ORF">V1264_019053</name>
</gene>